<gene>
    <name evidence="2" type="ORF">TEA_024109</name>
</gene>
<dbReference type="PANTHER" id="PTHR10388">
    <property type="entry name" value="EUKARYOTIC TRANSLATION INITIATION FACTOR SUI1"/>
    <property type="match status" value="1"/>
</dbReference>
<feature type="domain" description="APO" evidence="1">
    <location>
        <begin position="293"/>
        <end position="378"/>
    </location>
</feature>
<evidence type="ECO:0000313" key="3">
    <source>
        <dbReference type="Proteomes" id="UP000306102"/>
    </source>
</evidence>
<dbReference type="AlphaFoldDB" id="A0A4V3WQV1"/>
<dbReference type="Proteomes" id="UP000306102">
    <property type="component" value="Unassembled WGS sequence"/>
</dbReference>
<keyword evidence="3" id="KW-1185">Reference proteome</keyword>
<organism evidence="2 3">
    <name type="scientific">Camellia sinensis var. sinensis</name>
    <name type="common">China tea</name>
    <dbReference type="NCBI Taxonomy" id="542762"/>
    <lineage>
        <taxon>Eukaryota</taxon>
        <taxon>Viridiplantae</taxon>
        <taxon>Streptophyta</taxon>
        <taxon>Embryophyta</taxon>
        <taxon>Tracheophyta</taxon>
        <taxon>Spermatophyta</taxon>
        <taxon>Magnoliopsida</taxon>
        <taxon>eudicotyledons</taxon>
        <taxon>Gunneridae</taxon>
        <taxon>Pentapetalae</taxon>
        <taxon>asterids</taxon>
        <taxon>Ericales</taxon>
        <taxon>Theaceae</taxon>
        <taxon>Camellia</taxon>
    </lineage>
</organism>
<name>A0A4V3WQV1_CAMSN</name>
<reference evidence="2 3" key="1">
    <citation type="journal article" date="2018" name="Proc. Natl. Acad. Sci. U.S.A.">
        <title>Draft genome sequence of Camellia sinensis var. sinensis provides insights into the evolution of the tea genome and tea quality.</title>
        <authorList>
            <person name="Wei C."/>
            <person name="Yang H."/>
            <person name="Wang S."/>
            <person name="Zhao J."/>
            <person name="Liu C."/>
            <person name="Gao L."/>
            <person name="Xia E."/>
            <person name="Lu Y."/>
            <person name="Tai Y."/>
            <person name="She G."/>
            <person name="Sun J."/>
            <person name="Cao H."/>
            <person name="Tong W."/>
            <person name="Gao Q."/>
            <person name="Li Y."/>
            <person name="Deng W."/>
            <person name="Jiang X."/>
            <person name="Wang W."/>
            <person name="Chen Q."/>
            <person name="Zhang S."/>
            <person name="Li H."/>
            <person name="Wu J."/>
            <person name="Wang P."/>
            <person name="Li P."/>
            <person name="Shi C."/>
            <person name="Zheng F."/>
            <person name="Jian J."/>
            <person name="Huang B."/>
            <person name="Shan D."/>
            <person name="Shi M."/>
            <person name="Fang C."/>
            <person name="Yue Y."/>
            <person name="Li F."/>
            <person name="Li D."/>
            <person name="Wei S."/>
            <person name="Han B."/>
            <person name="Jiang C."/>
            <person name="Yin Y."/>
            <person name="Xia T."/>
            <person name="Zhang Z."/>
            <person name="Bennetzen J.L."/>
            <person name="Zhao S."/>
            <person name="Wan X."/>
        </authorList>
    </citation>
    <scope>NUCLEOTIDE SEQUENCE [LARGE SCALE GENOMIC DNA]</scope>
    <source>
        <strain evidence="3">cv. Shuchazao</strain>
        <tissue evidence="2">Leaf</tissue>
    </source>
</reference>
<evidence type="ECO:0000313" key="2">
    <source>
        <dbReference type="EMBL" id="THG21727.1"/>
    </source>
</evidence>
<dbReference type="Pfam" id="PF05634">
    <property type="entry name" value="APO_RNA-bind"/>
    <property type="match status" value="2"/>
</dbReference>
<accession>A0A4V3WQV1</accession>
<comment type="caution">
    <text evidence="2">The sequence shown here is derived from an EMBL/GenBank/DDBJ whole genome shotgun (WGS) entry which is preliminary data.</text>
</comment>
<dbReference type="EMBL" id="SDRB02001256">
    <property type="protein sequence ID" value="THG21727.1"/>
    <property type="molecule type" value="Genomic_DNA"/>
</dbReference>
<evidence type="ECO:0000259" key="1">
    <source>
        <dbReference type="PROSITE" id="PS51499"/>
    </source>
</evidence>
<proteinExistence type="predicted"/>
<dbReference type="PROSITE" id="PS51499">
    <property type="entry name" value="APO"/>
    <property type="match status" value="2"/>
</dbReference>
<dbReference type="GO" id="GO:0003723">
    <property type="term" value="F:RNA binding"/>
    <property type="evidence" value="ECO:0007669"/>
    <property type="project" value="InterPro"/>
</dbReference>
<dbReference type="InterPro" id="IPR023342">
    <property type="entry name" value="APO_dom"/>
</dbReference>
<protein>
    <recommendedName>
        <fullName evidence="1">APO domain-containing protein</fullName>
    </recommendedName>
</protein>
<sequence>MTIVAAASGYHAPVLSYHNLPPRPPNPIGSSLLKLLPPTANIALTPLFHLNPLPRSKTILTILLNFTIPFIPPNSSLSTFSRFTPSPHFFPSTSLFHYRRREFEDQQSTSDEFPDRLSFTISIVDFALLSVPLPYAIALQHVLPLTTLGMDCASFHTQFGAVILPPGKGRTQPPEVESLKLNQYSGLGSLDSLKSLSQPHALVLRCNYPQNADLPRYYSKKEKKPFPIPILELRRAARERFKNRKGQPKRPAPPPKNGLVVKSLIPLAYEVLNARVTLINNLKKLSKVVLVHACKWCNEIHVGPVGHPFKSCRGQGAPFRRGTHEWTNAVVEDILVPIEAYHLFDRLGNRMPHEERFSIPRIPAIVELCIQAGVDLPEFPTKRRRKPIIRIGKHEFVDADESELPDLEPEPPKIPLLTELPADKIVPPANAEETALLAEETLQAWEKMRQGAKKLMRMYTVRVCGYCPEVHVGPSGHKAQNCGAHKHQQRNGQHGWQAAVIDDLIPPRHVWHVPDVNKPVLERELRNFYGQAPAVVEICVQGGAAVPEQYMPTMRLDVGIPTSVKEAEMVV</sequence>
<feature type="domain" description="APO" evidence="1">
    <location>
        <begin position="463"/>
        <end position="548"/>
    </location>
</feature>